<comment type="subcellular location">
    <subcellularLocation>
        <location evidence="1">Cell inner membrane</location>
        <topology evidence="1">Multi-pass membrane protein</topology>
    </subcellularLocation>
</comment>
<comment type="caution">
    <text evidence="3">The sequence shown here is derived from an EMBL/GenBank/DDBJ whole genome shotgun (WGS) entry which is preliminary data.</text>
</comment>
<dbReference type="Pfam" id="PF04304">
    <property type="entry name" value="DUF454"/>
    <property type="match status" value="1"/>
</dbReference>
<feature type="transmembrane region" description="Helical" evidence="2">
    <location>
        <begin position="12"/>
        <end position="32"/>
    </location>
</feature>
<accession>A0A2P5TK10</accession>
<keyword evidence="2" id="KW-0812">Transmembrane</keyword>
<keyword evidence="1 2" id="KW-0472">Membrane</keyword>
<gene>
    <name evidence="3" type="ORF">UN63_12665</name>
</gene>
<keyword evidence="4" id="KW-1185">Reference proteome</keyword>
<dbReference type="AlphaFoldDB" id="A0A2P5TK10"/>
<evidence type="ECO:0000313" key="3">
    <source>
        <dbReference type="EMBL" id="PPL15440.1"/>
    </source>
</evidence>
<dbReference type="InterPro" id="IPR007401">
    <property type="entry name" value="DUF454"/>
</dbReference>
<name>A0A2P5TK10_9GAMM</name>
<dbReference type="Proteomes" id="UP000242231">
    <property type="component" value="Unassembled WGS sequence"/>
</dbReference>
<proteinExistence type="predicted"/>
<organism evidence="3 4">
    <name type="scientific">Oceanisphaera arctica</name>
    <dbReference type="NCBI Taxonomy" id="641510"/>
    <lineage>
        <taxon>Bacteria</taxon>
        <taxon>Pseudomonadati</taxon>
        <taxon>Pseudomonadota</taxon>
        <taxon>Gammaproteobacteria</taxon>
        <taxon>Aeromonadales</taxon>
        <taxon>Aeromonadaceae</taxon>
        <taxon>Oceanisphaera</taxon>
    </lineage>
</organism>
<evidence type="ECO:0000256" key="2">
    <source>
        <dbReference type="SAM" id="Phobius"/>
    </source>
</evidence>
<evidence type="ECO:0000256" key="1">
    <source>
        <dbReference type="PIRNR" id="PIRNR016789"/>
    </source>
</evidence>
<keyword evidence="1" id="KW-1003">Cell membrane</keyword>
<reference evidence="4" key="1">
    <citation type="submission" date="2016-11" db="EMBL/GenBank/DDBJ databases">
        <authorList>
            <person name="Sisinthy S."/>
            <person name="Ara S."/>
            <person name="Gundlapally S.R."/>
        </authorList>
    </citation>
    <scope>NUCLEOTIDE SEQUENCE [LARGE SCALE GENOMIC DNA]</scope>
    <source>
        <strain evidence="4">V1-41</strain>
    </source>
</reference>
<sequence>MNIKEGVMRLLFALLGSVSLGLGVLGAFLPVLPTTPFVLLSAFLFGKSSPRVHHWLVNHPWFGGMISDWQAHRGLRAHVRRRALWMMALSFGFSIYIVPLWQVKVGLVLTFVALLLWFLRLPLVPEPPAVALKQTRP</sequence>
<protein>
    <recommendedName>
        <fullName evidence="1">Inner membrane protein</fullName>
    </recommendedName>
</protein>
<dbReference type="PANTHER" id="PTHR35813:SF1">
    <property type="entry name" value="INNER MEMBRANE PROTEIN YBAN"/>
    <property type="match status" value="1"/>
</dbReference>
<feature type="transmembrane region" description="Helical" evidence="2">
    <location>
        <begin position="83"/>
        <end position="101"/>
    </location>
</feature>
<dbReference type="GO" id="GO:0005886">
    <property type="term" value="C:plasma membrane"/>
    <property type="evidence" value="ECO:0007669"/>
    <property type="project" value="UniProtKB-SubCell"/>
</dbReference>
<keyword evidence="1" id="KW-0997">Cell inner membrane</keyword>
<keyword evidence="2" id="KW-1133">Transmembrane helix</keyword>
<evidence type="ECO:0000313" key="4">
    <source>
        <dbReference type="Proteomes" id="UP000242231"/>
    </source>
</evidence>
<dbReference type="EMBL" id="MPZM01000032">
    <property type="protein sequence ID" value="PPL15440.1"/>
    <property type="molecule type" value="Genomic_DNA"/>
</dbReference>
<dbReference type="PIRSF" id="PIRSF016789">
    <property type="entry name" value="DUF454"/>
    <property type="match status" value="1"/>
</dbReference>
<dbReference type="PANTHER" id="PTHR35813">
    <property type="entry name" value="INNER MEMBRANE PROTEIN YBAN"/>
    <property type="match status" value="1"/>
</dbReference>
<feature type="transmembrane region" description="Helical" evidence="2">
    <location>
        <begin position="107"/>
        <end position="124"/>
    </location>
</feature>